<evidence type="ECO:0000256" key="6">
    <source>
        <dbReference type="ARBA" id="ARBA00022753"/>
    </source>
</evidence>
<evidence type="ECO:0000256" key="5">
    <source>
        <dbReference type="ARBA" id="ARBA00022490"/>
    </source>
</evidence>
<comment type="similarity">
    <text evidence="4">Belongs to the dysbindin family.</text>
</comment>
<keyword evidence="6" id="KW-0967">Endosome</keyword>
<keyword evidence="7" id="KW-0256">Endoplasmic reticulum</keyword>
<name>A0A3Q3W2T9_MOLML</name>
<keyword evidence="8" id="KW-0770">Synapse</keyword>
<dbReference type="GO" id="GO:0005886">
    <property type="term" value="C:plasma membrane"/>
    <property type="evidence" value="ECO:0007669"/>
    <property type="project" value="TreeGrafter"/>
</dbReference>
<dbReference type="PANTHER" id="PTHR16294">
    <property type="entry name" value="DYSTROBREVIN BINDING PROTEIN 1 DYSBINDIN"/>
    <property type="match status" value="1"/>
</dbReference>
<evidence type="ECO:0000256" key="11">
    <source>
        <dbReference type="ARBA" id="ARBA00023242"/>
    </source>
</evidence>
<dbReference type="GO" id="GO:0005783">
    <property type="term" value="C:endoplasmic reticulum"/>
    <property type="evidence" value="ECO:0007669"/>
    <property type="project" value="UniProtKB-SubCell"/>
</dbReference>
<keyword evidence="9 16" id="KW-0175">Coiled coil</keyword>
<dbReference type="PANTHER" id="PTHR16294:SF5">
    <property type="entry name" value="DYSBINDIN"/>
    <property type="match status" value="1"/>
</dbReference>
<evidence type="ECO:0000256" key="8">
    <source>
        <dbReference type="ARBA" id="ARBA00023018"/>
    </source>
</evidence>
<dbReference type="GO" id="GO:2000300">
    <property type="term" value="P:regulation of synaptic vesicle exocytosis"/>
    <property type="evidence" value="ECO:0007669"/>
    <property type="project" value="TreeGrafter"/>
</dbReference>
<keyword evidence="11" id="KW-0539">Nucleus</keyword>
<accession>A0A3Q3W2T9</accession>
<dbReference type="GO" id="GO:0031175">
    <property type="term" value="P:neuron projection development"/>
    <property type="evidence" value="ECO:0007669"/>
    <property type="project" value="TreeGrafter"/>
</dbReference>
<evidence type="ECO:0000256" key="14">
    <source>
        <dbReference type="ARBA" id="ARBA00037798"/>
    </source>
</evidence>
<reference evidence="17" key="1">
    <citation type="submission" date="2025-08" db="UniProtKB">
        <authorList>
            <consortium name="Ensembl"/>
        </authorList>
    </citation>
    <scope>IDENTIFICATION</scope>
</reference>
<evidence type="ECO:0000256" key="1">
    <source>
        <dbReference type="ARBA" id="ARBA00004123"/>
    </source>
</evidence>
<dbReference type="InterPro" id="IPR007531">
    <property type="entry name" value="Dysbindin"/>
</dbReference>
<evidence type="ECO:0000313" key="18">
    <source>
        <dbReference type="Proteomes" id="UP000261620"/>
    </source>
</evidence>
<evidence type="ECO:0000256" key="12">
    <source>
        <dbReference type="ARBA" id="ARBA00023329"/>
    </source>
</evidence>
<dbReference type="GO" id="GO:0033162">
    <property type="term" value="C:melanosome membrane"/>
    <property type="evidence" value="ECO:0007669"/>
    <property type="project" value="UniProtKB-SubCell"/>
</dbReference>
<evidence type="ECO:0000256" key="2">
    <source>
        <dbReference type="ARBA" id="ARBA00004125"/>
    </source>
</evidence>
<sequence>AMESSEARREPAVKSARYDSSAVDGDIVILSAQWERRRTAMKQLHEQQQLLPAFVSELDVISANIAHLEGDFEEMESRLVYLETLCCQCEELICHLFVVDLNSQYAQKVADLEQAIQKKLKEQQKVYEEAFNEDMKQYLSTGYLHCRGKYLFISIIKDNMYYI</sequence>
<keyword evidence="10" id="KW-0472">Membrane</keyword>
<dbReference type="GO" id="GO:0031083">
    <property type="term" value="C:BLOC-1 complex"/>
    <property type="evidence" value="ECO:0007669"/>
    <property type="project" value="TreeGrafter"/>
</dbReference>
<proteinExistence type="inferred from homology"/>
<dbReference type="GO" id="GO:0060155">
    <property type="term" value="P:platelet dense granule organization"/>
    <property type="evidence" value="ECO:0007669"/>
    <property type="project" value="TreeGrafter"/>
</dbReference>
<dbReference type="Proteomes" id="UP000261620">
    <property type="component" value="Unplaced"/>
</dbReference>
<dbReference type="GO" id="GO:0048490">
    <property type="term" value="P:anterograde synaptic vesicle transport"/>
    <property type="evidence" value="ECO:0007669"/>
    <property type="project" value="TreeGrafter"/>
</dbReference>
<organism evidence="17 18">
    <name type="scientific">Mola mola</name>
    <name type="common">Ocean sunfish</name>
    <name type="synonym">Tetraodon mola</name>
    <dbReference type="NCBI Taxonomy" id="94237"/>
    <lineage>
        <taxon>Eukaryota</taxon>
        <taxon>Metazoa</taxon>
        <taxon>Chordata</taxon>
        <taxon>Craniata</taxon>
        <taxon>Vertebrata</taxon>
        <taxon>Euteleostomi</taxon>
        <taxon>Actinopterygii</taxon>
        <taxon>Neopterygii</taxon>
        <taxon>Teleostei</taxon>
        <taxon>Neoteleostei</taxon>
        <taxon>Acanthomorphata</taxon>
        <taxon>Eupercaria</taxon>
        <taxon>Tetraodontiformes</taxon>
        <taxon>Molidae</taxon>
        <taxon>Mola</taxon>
    </lineage>
</organism>
<dbReference type="Ensembl" id="ENSMMOT00000008480.1">
    <property type="protein sequence ID" value="ENSMMOP00000008328.1"/>
    <property type="gene ID" value="ENSMMOG00000006458.1"/>
</dbReference>
<evidence type="ECO:0000256" key="10">
    <source>
        <dbReference type="ARBA" id="ARBA00023136"/>
    </source>
</evidence>
<evidence type="ECO:0000313" key="17">
    <source>
        <dbReference type="Ensembl" id="ENSMMOP00000008328.1"/>
    </source>
</evidence>
<evidence type="ECO:0000256" key="13">
    <source>
        <dbReference type="ARBA" id="ARBA00034105"/>
    </source>
</evidence>
<dbReference type="AlphaFoldDB" id="A0A3Q3W2T9"/>
<keyword evidence="5" id="KW-0963">Cytoplasm</keyword>
<dbReference type="GO" id="GO:0014069">
    <property type="term" value="C:postsynaptic density"/>
    <property type="evidence" value="ECO:0007669"/>
    <property type="project" value="UniProtKB-SubCell"/>
</dbReference>
<keyword evidence="12" id="KW-0968">Cytoplasmic vesicle</keyword>
<protein>
    <submittedName>
        <fullName evidence="17">Uncharacterized protein</fullName>
    </submittedName>
</protein>
<evidence type="ECO:0000256" key="9">
    <source>
        <dbReference type="ARBA" id="ARBA00023054"/>
    </source>
</evidence>
<keyword evidence="18" id="KW-1185">Reference proteome</keyword>
<dbReference type="GO" id="GO:0005634">
    <property type="term" value="C:nucleus"/>
    <property type="evidence" value="ECO:0007669"/>
    <property type="project" value="UniProtKB-SubCell"/>
</dbReference>
<comment type="subcellular location">
    <subcellularLocation>
        <location evidence="15">Cytoplasmic vesicle</location>
        <location evidence="15">Secretory vesicle</location>
        <location evidence="15">Synaptic vesicle membrane</location>
        <topology evidence="15">Peripheral membrane protein</topology>
        <orientation evidence="15">Cytoplasmic side</orientation>
    </subcellularLocation>
    <subcellularLocation>
        <location evidence="3">Endoplasmic reticulum</location>
    </subcellularLocation>
    <subcellularLocation>
        <location evidence="2">Endosome membrane</location>
        <topology evidence="2">Peripheral membrane protein</topology>
        <orientation evidence="2">Cytoplasmic side</orientation>
    </subcellularLocation>
    <subcellularLocation>
        <location evidence="14">Melanosome membrane</location>
        <topology evidence="14">Peripheral membrane protein</topology>
        <orientation evidence="14">Cytoplasmic side</orientation>
    </subcellularLocation>
    <subcellularLocation>
        <location evidence="1">Nucleus</location>
    </subcellularLocation>
    <subcellularLocation>
        <location evidence="13">Postsynaptic density</location>
    </subcellularLocation>
</comment>
<dbReference type="GO" id="GO:0030672">
    <property type="term" value="C:synaptic vesicle membrane"/>
    <property type="evidence" value="ECO:0007669"/>
    <property type="project" value="UniProtKB-SubCell"/>
</dbReference>
<reference evidence="17" key="2">
    <citation type="submission" date="2025-09" db="UniProtKB">
        <authorList>
            <consortium name="Ensembl"/>
        </authorList>
    </citation>
    <scope>IDENTIFICATION</scope>
</reference>
<evidence type="ECO:0000256" key="4">
    <source>
        <dbReference type="ARBA" id="ARBA00008686"/>
    </source>
</evidence>
<dbReference type="Pfam" id="PF04440">
    <property type="entry name" value="Dysbindin"/>
    <property type="match status" value="1"/>
</dbReference>
<evidence type="ECO:0000256" key="16">
    <source>
        <dbReference type="SAM" id="Coils"/>
    </source>
</evidence>
<dbReference type="GO" id="GO:1904115">
    <property type="term" value="C:axon cytoplasm"/>
    <property type="evidence" value="ECO:0007669"/>
    <property type="project" value="GOC"/>
</dbReference>
<feature type="coiled-coil region" evidence="16">
    <location>
        <begin position="102"/>
        <end position="133"/>
    </location>
</feature>
<evidence type="ECO:0000256" key="3">
    <source>
        <dbReference type="ARBA" id="ARBA00004240"/>
    </source>
</evidence>
<evidence type="ECO:0000256" key="15">
    <source>
        <dbReference type="ARBA" id="ARBA00037838"/>
    </source>
</evidence>
<dbReference type="GO" id="GO:0010008">
    <property type="term" value="C:endosome membrane"/>
    <property type="evidence" value="ECO:0007669"/>
    <property type="project" value="UniProtKB-SubCell"/>
</dbReference>
<evidence type="ECO:0000256" key="7">
    <source>
        <dbReference type="ARBA" id="ARBA00022824"/>
    </source>
</evidence>